<evidence type="ECO:0000256" key="1">
    <source>
        <dbReference type="ARBA" id="ARBA00013194"/>
    </source>
</evidence>
<evidence type="ECO:0000256" key="3">
    <source>
        <dbReference type="ARBA" id="ARBA00023235"/>
    </source>
</evidence>
<protein>
    <recommendedName>
        <fullName evidence="1">peptidylprolyl isomerase</fullName>
        <ecNumber evidence="1">5.2.1.8</ecNumber>
    </recommendedName>
</protein>
<dbReference type="GO" id="GO:0006457">
    <property type="term" value="P:protein folding"/>
    <property type="evidence" value="ECO:0007669"/>
    <property type="project" value="InterPro"/>
</dbReference>
<dbReference type="InterPro" id="IPR029000">
    <property type="entry name" value="Cyclophilin-like_dom_sf"/>
</dbReference>
<dbReference type="PANTHER" id="PTHR45625:SF4">
    <property type="entry name" value="PEPTIDYLPROLYL ISOMERASE DOMAIN AND WD REPEAT-CONTAINING PROTEIN 1"/>
    <property type="match status" value="1"/>
</dbReference>
<dbReference type="InterPro" id="IPR002130">
    <property type="entry name" value="Cyclophilin-type_PPIase_dom"/>
</dbReference>
<gene>
    <name evidence="5" type="ORF">METZ01_LOCUS67276</name>
</gene>
<dbReference type="EC" id="5.2.1.8" evidence="1"/>
<dbReference type="EMBL" id="UINC01004451">
    <property type="protein sequence ID" value="SVA14422.1"/>
    <property type="molecule type" value="Genomic_DNA"/>
</dbReference>
<dbReference type="GO" id="GO:0003755">
    <property type="term" value="F:peptidyl-prolyl cis-trans isomerase activity"/>
    <property type="evidence" value="ECO:0007669"/>
    <property type="project" value="UniProtKB-KW"/>
</dbReference>
<keyword evidence="3" id="KW-0413">Isomerase</keyword>
<accession>A0A381TE49</accession>
<dbReference type="InterPro" id="IPR044666">
    <property type="entry name" value="Cyclophilin_A-like"/>
</dbReference>
<reference evidence="5" key="1">
    <citation type="submission" date="2018-05" db="EMBL/GenBank/DDBJ databases">
        <authorList>
            <person name="Lanie J.A."/>
            <person name="Ng W.-L."/>
            <person name="Kazmierczak K.M."/>
            <person name="Andrzejewski T.M."/>
            <person name="Davidsen T.M."/>
            <person name="Wayne K.J."/>
            <person name="Tettelin H."/>
            <person name="Glass J.I."/>
            <person name="Rusch D."/>
            <person name="Podicherti R."/>
            <person name="Tsui H.-C.T."/>
            <person name="Winkler M.E."/>
        </authorList>
    </citation>
    <scope>NUCLEOTIDE SEQUENCE</scope>
</reference>
<dbReference type="PROSITE" id="PS50072">
    <property type="entry name" value="CSA_PPIASE_2"/>
    <property type="match status" value="1"/>
</dbReference>
<dbReference type="CDD" id="cd00317">
    <property type="entry name" value="cyclophilin"/>
    <property type="match status" value="1"/>
</dbReference>
<sequence length="683" mass="73352">VFVACVLAAVVPVIGMPIESAAQDSSVETLTFRQAMLVAEDSRATDPVSLATLLTGIESPNEEIQKIAVRALGRLERFDLSNRIARLLEADQPAVRREAINALGQSLQRGGDLSVYVSMLLARLKEEKDPEVQGVVAETLGRLPYLDSQTLQRVELMLGSFVSSVDPAVRLGAVDGLEAIARLRGDQTPLADQTIAQLRVVLTTSGSDEKALRTRRLALAALNASGSGDVGTISAALDDSDAQTRRLATLALLDADDLPERQLLIEKALTDRSAMVRFDALVAYGEHGRLRGCNSLVDAVEDQSSHVSLRALDLLGEGCPTGPSPTSFVASIAGGLNRDGDWHRPVHALVALSKLNQNRAAGLLPRFVEHPVWQVRMYGARAATQLGPASGVMLAELADDPNANVRGVALRGLVALEGHAADDVLLQALVSDDYGLLRTVANLLEGSPDRRTPTILLSTLARLTASARDTSRDARVAILQRLKELGSRRNAGVLRPYLEDPDPRVAATAAEALSEWTGQTVLARTSRLRTGKPPSLEAVIGLIGAHVRMVNGAEFQLTLFPEEAPATVERFSQLARKGYYDTLTFHRVVPNFVIQGGSPGANEFMGDGPYMRDELGLRPHVRGAVGISTRGRDTGDAQIFINLVDNPRLDHNFTVFAQVTAGMNAVDAILEGDAIDRIEIIER</sequence>
<dbReference type="PANTHER" id="PTHR45625">
    <property type="entry name" value="PEPTIDYL-PROLYL CIS-TRANS ISOMERASE-RELATED"/>
    <property type="match status" value="1"/>
</dbReference>
<name>A0A381TE49_9ZZZZ</name>
<dbReference type="AlphaFoldDB" id="A0A381TE49"/>
<evidence type="ECO:0000256" key="2">
    <source>
        <dbReference type="ARBA" id="ARBA00023110"/>
    </source>
</evidence>
<dbReference type="Pfam" id="PF13646">
    <property type="entry name" value="HEAT_2"/>
    <property type="match status" value="2"/>
</dbReference>
<dbReference type="Pfam" id="PF00160">
    <property type="entry name" value="Pro_isomerase"/>
    <property type="match status" value="1"/>
</dbReference>
<evidence type="ECO:0000313" key="5">
    <source>
        <dbReference type="EMBL" id="SVA14422.1"/>
    </source>
</evidence>
<feature type="domain" description="PPIase cyclophilin-type" evidence="4">
    <location>
        <begin position="557"/>
        <end position="669"/>
    </location>
</feature>
<keyword evidence="2" id="KW-0697">Rotamase</keyword>
<dbReference type="Gene3D" id="1.25.10.10">
    <property type="entry name" value="Leucine-rich Repeat Variant"/>
    <property type="match status" value="3"/>
</dbReference>
<dbReference type="SUPFAM" id="SSF48371">
    <property type="entry name" value="ARM repeat"/>
    <property type="match status" value="1"/>
</dbReference>
<feature type="non-terminal residue" evidence="5">
    <location>
        <position position="1"/>
    </location>
</feature>
<dbReference type="InterPro" id="IPR016024">
    <property type="entry name" value="ARM-type_fold"/>
</dbReference>
<dbReference type="SUPFAM" id="SSF50891">
    <property type="entry name" value="Cyclophilin-like"/>
    <property type="match status" value="1"/>
</dbReference>
<dbReference type="InterPro" id="IPR020892">
    <property type="entry name" value="Cyclophilin-type_PPIase_CS"/>
</dbReference>
<proteinExistence type="predicted"/>
<dbReference type="PROSITE" id="PS00170">
    <property type="entry name" value="CSA_PPIASE_1"/>
    <property type="match status" value="1"/>
</dbReference>
<organism evidence="5">
    <name type="scientific">marine metagenome</name>
    <dbReference type="NCBI Taxonomy" id="408172"/>
    <lineage>
        <taxon>unclassified sequences</taxon>
        <taxon>metagenomes</taxon>
        <taxon>ecological metagenomes</taxon>
    </lineage>
</organism>
<dbReference type="Gene3D" id="2.40.100.10">
    <property type="entry name" value="Cyclophilin-like"/>
    <property type="match status" value="1"/>
</dbReference>
<evidence type="ECO:0000259" key="4">
    <source>
        <dbReference type="PROSITE" id="PS50072"/>
    </source>
</evidence>
<dbReference type="InterPro" id="IPR011989">
    <property type="entry name" value="ARM-like"/>
</dbReference>
<dbReference type="PRINTS" id="PR00153">
    <property type="entry name" value="CSAPPISMRASE"/>
</dbReference>